<evidence type="ECO:0000256" key="1">
    <source>
        <dbReference type="ARBA" id="ARBA00004123"/>
    </source>
</evidence>
<comment type="subunit">
    <text evidence="3">Component of the SRB8-11 complex, which itself associates with the Mediator complex.</text>
</comment>
<comment type="function">
    <text evidence="10">Component of the SRB8-11 complex. The SRB8-11 complex is a regulatory module of the Mediator complex which is itself involved in regulation of basal and activated RNA polymerase II-dependent transcription. The SRB8-11 complex may be involved in the transcriptional repression of a subset of genes regulated by Mediator. It may inhibit the association of the Mediator complex with RNA polymerase II to form the holoenzyme complex.</text>
</comment>
<evidence type="ECO:0000256" key="10">
    <source>
        <dbReference type="ARBA" id="ARBA00025661"/>
    </source>
</evidence>
<evidence type="ECO:0000256" key="2">
    <source>
        <dbReference type="ARBA" id="ARBA00010289"/>
    </source>
</evidence>
<evidence type="ECO:0000256" key="9">
    <source>
        <dbReference type="ARBA" id="ARBA00023242"/>
    </source>
</evidence>
<evidence type="ECO:0000313" key="16">
    <source>
        <dbReference type="Proteomes" id="UP000243797"/>
    </source>
</evidence>
<evidence type="ECO:0000256" key="5">
    <source>
        <dbReference type="ARBA" id="ARBA00022491"/>
    </source>
</evidence>
<evidence type="ECO:0000256" key="8">
    <source>
        <dbReference type="ARBA" id="ARBA00023163"/>
    </source>
</evidence>
<dbReference type="PANTHER" id="PTHR46567:SF1">
    <property type="entry name" value="MEDIATOR OF RNA POLYMERASE II TRANSCRIPTION SUBUNIT 12"/>
    <property type="match status" value="1"/>
</dbReference>
<dbReference type="InParanoid" id="A0A2K1QX71"/>
<name>A0A2K1QX71_9PEZI</name>
<dbReference type="GO" id="GO:0016592">
    <property type="term" value="C:mediator complex"/>
    <property type="evidence" value="ECO:0007669"/>
    <property type="project" value="InterPro"/>
</dbReference>
<comment type="similarity">
    <text evidence="2">Belongs to the Mediator complex subunit 12 family.</text>
</comment>
<keyword evidence="7" id="KW-0010">Activator</keyword>
<feature type="compositionally biased region" description="Low complexity" evidence="13">
    <location>
        <begin position="1343"/>
        <end position="1359"/>
    </location>
</feature>
<dbReference type="PANTHER" id="PTHR46567">
    <property type="entry name" value="MEDIATOR OF RNA POLYMERASE II TRANSCRIPTION SUBUNIT 12"/>
    <property type="match status" value="1"/>
</dbReference>
<reference evidence="15 16" key="1">
    <citation type="submission" date="2017-06" db="EMBL/GenBank/DDBJ databases">
        <title>Draft genome sequence of a variant of Elsinoe murrayae.</title>
        <authorList>
            <person name="Cheng Q."/>
        </authorList>
    </citation>
    <scope>NUCLEOTIDE SEQUENCE [LARGE SCALE GENOMIC DNA]</scope>
    <source>
        <strain evidence="15 16">CQ-2017a</strain>
    </source>
</reference>
<feature type="region of interest" description="Disordered" evidence="13">
    <location>
        <begin position="1338"/>
        <end position="1406"/>
    </location>
</feature>
<keyword evidence="5" id="KW-0678">Repressor</keyword>
<evidence type="ECO:0000256" key="6">
    <source>
        <dbReference type="ARBA" id="ARBA00023015"/>
    </source>
</evidence>
<dbReference type="InterPro" id="IPR057344">
    <property type="entry name" value="ARM_SRB8"/>
</dbReference>
<evidence type="ECO:0000256" key="11">
    <source>
        <dbReference type="ARBA" id="ARBA00032010"/>
    </source>
</evidence>
<dbReference type="Pfam" id="PF25326">
    <property type="entry name" value="ARM_SRB8"/>
    <property type="match status" value="1"/>
</dbReference>
<organism evidence="15 16">
    <name type="scientific">Sphaceloma murrayae</name>
    <dbReference type="NCBI Taxonomy" id="2082308"/>
    <lineage>
        <taxon>Eukaryota</taxon>
        <taxon>Fungi</taxon>
        <taxon>Dikarya</taxon>
        <taxon>Ascomycota</taxon>
        <taxon>Pezizomycotina</taxon>
        <taxon>Dothideomycetes</taxon>
        <taxon>Dothideomycetidae</taxon>
        <taxon>Myriangiales</taxon>
        <taxon>Elsinoaceae</taxon>
        <taxon>Sphaceloma</taxon>
    </lineage>
</organism>
<dbReference type="Proteomes" id="UP000243797">
    <property type="component" value="Unassembled WGS sequence"/>
</dbReference>
<dbReference type="GO" id="GO:0003712">
    <property type="term" value="F:transcription coregulator activity"/>
    <property type="evidence" value="ECO:0007669"/>
    <property type="project" value="InterPro"/>
</dbReference>
<evidence type="ECO:0000313" key="15">
    <source>
        <dbReference type="EMBL" id="PNS19658.1"/>
    </source>
</evidence>
<evidence type="ECO:0000259" key="14">
    <source>
        <dbReference type="SMART" id="SM01281"/>
    </source>
</evidence>
<evidence type="ECO:0000256" key="3">
    <source>
        <dbReference type="ARBA" id="ARBA00011629"/>
    </source>
</evidence>
<comment type="subcellular location">
    <subcellularLocation>
        <location evidence="1">Nucleus</location>
    </subcellularLocation>
</comment>
<dbReference type="STRING" id="2082308.A0A2K1QX71"/>
<dbReference type="EMBL" id="NKHZ01000031">
    <property type="protein sequence ID" value="PNS19658.1"/>
    <property type="molecule type" value="Genomic_DNA"/>
</dbReference>
<sequence length="1447" mass="160032">MEAQSSNLDRLHLPQPDQYIPMTGQASHPSFSYTIDAGAQHANEQDKIWQQGGAFAVKSWESEDANNDIEMGYDEPESRRDDADHLVSDEELDDVDRKVTAPLPLPTLLGDVDAVQSKDQRCHREKDRRACGAQPPALSISLQKDKTADYKPWIGNCPEDVLNETVIRNGFSDKPLSSGQSESNMARPIIWSNLKNKHGLLALSTLFIQTMDKRQALGKCANPSTFKPPPRVTLTDTKREAWLRDLASAEVPLRRLSRTIPHGIRNKVLLDQCLSKQIPLARAIWLIKCVGANEIRAFKRKGISGPVVMTGEIKWVKEWTACVQQFLDTTIRACGQKGWSLHIRYVIRLVTALVDEDLLDRESFLYWISASFASATVDTLPLWVLIVQICWKMFLLLQNRGRQLAEAILLQLQATSGRTSIKPIESLIETLDELLLRIASSNPDCLIALRRWPNLRPVILLVKSRNAGRERSCCLDAIVRRNDQLNVSSEVTRSRLKTVRLKLFDYLDSVDFTASSEGIIDDCRERCSTMDVLISALVDWASSVYRTGNARIYLIIRILRQLAMDGSLLEQPILSCLATTSLTTRASDVFNKIVSELVQSGHFNFGKYLQWLISSGSLLTSSSPHVSLLFDVDPFQLSSQTLSLRRAILSRLHPAADPSTEFPSIRSKFDAVLDSQQDMGALVEALDQIKGSSDSIRKAFSHWIPRRLKVGSPALLSDVFLVLRTIVEGVANYGSLYQLLCTAIPGANMQDAANYAATVERHKDTFSAMGVVRELVMLLHRVHARLRLTNQLNKFFILSLLNLSSVLSRETSVLKQDLALCEQQYAAAVCSPASDSMISTQSGHIGCDEDIDRILASGNMMDEQLLARLFSAIVERTVKWTVSGTTSLSKPCRWFASLRMFDTSTFDRHMNNLLGKLVANAGTDQVRAILIALTTSGCLDPTEALNAFVKRLDLLESSSAPQLARFSAGTLQTFLPLTDLEHQRSQSEIYRFQIIQMAVCRQHTKTMLRFVWHGLGVQSEANNPIFSEAGICWLCNVCISDAEAVVSALHVHERVAGPKEPRLSKLLWTMSRGIGVPVASEDTQDFRRLAGMIQGSDELRLPFIRLLLGHIGGASASPEQQCDIRQAFEAAIARHSVLWPQLMDGAGSEVARSLHQYSCDVIIQAICELDGSGEDHDAINTTVSENLKVAAITAGDSDESSLPLLDRSIELLQRANERLEERHGDAAADRVLKSIANLLELITLNAASLSVDKTTSPTVQQLLGILCALMARGDILMHGHISQLIRDSAALLARSLSPDQLASIYRRLDDLPRQDGQVRFLLGIEDAETKWLSLASRVPMQPPTTNSPTPSQSSFQPFNRPGQQSMPSPRTFGGSGVAPLSTTTPLGSPGGVQQGIVPARTPGPVPTDIRYTPFQLRKWELVQDPTPVMGPNDTSLALQLFAAKKVL</sequence>
<feature type="region of interest" description="Disordered" evidence="13">
    <location>
        <begin position="1"/>
        <end position="26"/>
    </location>
</feature>
<evidence type="ECO:0000256" key="7">
    <source>
        <dbReference type="ARBA" id="ARBA00023159"/>
    </source>
</evidence>
<accession>A0A2K1QX71</accession>
<evidence type="ECO:0000256" key="4">
    <source>
        <dbReference type="ARBA" id="ARBA00019622"/>
    </source>
</evidence>
<keyword evidence="12" id="KW-0175">Coiled coil</keyword>
<gene>
    <name evidence="15" type="ORF">CAC42_7502</name>
</gene>
<dbReference type="SMART" id="SM01281">
    <property type="entry name" value="Med12"/>
    <property type="match status" value="1"/>
</dbReference>
<keyword evidence="16" id="KW-1185">Reference proteome</keyword>
<dbReference type="InterPro" id="IPR019035">
    <property type="entry name" value="Mediator_Med12"/>
</dbReference>
<keyword evidence="9" id="KW-0539">Nucleus</keyword>
<dbReference type="GO" id="GO:0006357">
    <property type="term" value="P:regulation of transcription by RNA polymerase II"/>
    <property type="evidence" value="ECO:0007669"/>
    <property type="project" value="InterPro"/>
</dbReference>
<evidence type="ECO:0000256" key="13">
    <source>
        <dbReference type="SAM" id="MobiDB-lite"/>
    </source>
</evidence>
<proteinExistence type="inferred from homology"/>
<keyword evidence="8" id="KW-0804">Transcription</keyword>
<feature type="domain" description="Mediator complex subunit Med12" evidence="14">
    <location>
        <begin position="225"/>
        <end position="288"/>
    </location>
</feature>
<evidence type="ECO:0000256" key="12">
    <source>
        <dbReference type="SAM" id="Coils"/>
    </source>
</evidence>
<feature type="coiled-coil region" evidence="12">
    <location>
        <begin position="1202"/>
        <end position="1229"/>
    </location>
</feature>
<dbReference type="OrthoDB" id="20828at2759"/>
<dbReference type="Pfam" id="PF09497">
    <property type="entry name" value="Med12"/>
    <property type="match status" value="1"/>
</dbReference>
<protein>
    <recommendedName>
        <fullName evidence="4">Mediator of RNA polymerase II transcription subunit 12</fullName>
    </recommendedName>
    <alternativeName>
        <fullName evidence="11">Mediator complex subunit 12</fullName>
    </alternativeName>
</protein>
<comment type="caution">
    <text evidence="15">The sequence shown here is derived from an EMBL/GenBank/DDBJ whole genome shotgun (WGS) entry which is preliminary data.</text>
</comment>
<keyword evidence="6" id="KW-0805">Transcription regulation</keyword>